<name>A0A830GFF2_9EURY</name>
<evidence type="ECO:0000313" key="2">
    <source>
        <dbReference type="Proteomes" id="UP000608850"/>
    </source>
</evidence>
<evidence type="ECO:0000313" key="1">
    <source>
        <dbReference type="EMBL" id="GGN25574.1"/>
    </source>
</evidence>
<dbReference type="AlphaFoldDB" id="A0A830GFF2"/>
<proteinExistence type="predicted"/>
<protein>
    <submittedName>
        <fullName evidence="1">Uncharacterized protein</fullName>
    </submittedName>
</protein>
<dbReference type="EMBL" id="BMOQ01000009">
    <property type="protein sequence ID" value="GGN25574.1"/>
    <property type="molecule type" value="Genomic_DNA"/>
</dbReference>
<gene>
    <name evidence="1" type="ORF">GCM10009021_29530</name>
</gene>
<accession>A0A830GFF2</accession>
<keyword evidence="2" id="KW-1185">Reference proteome</keyword>
<comment type="caution">
    <text evidence="1">The sequence shown here is derived from an EMBL/GenBank/DDBJ whole genome shotgun (WGS) entry which is preliminary data.</text>
</comment>
<organism evidence="1 2">
    <name type="scientific">Halarchaeum nitratireducens</name>
    <dbReference type="NCBI Taxonomy" id="489913"/>
    <lineage>
        <taxon>Archaea</taxon>
        <taxon>Methanobacteriati</taxon>
        <taxon>Methanobacteriota</taxon>
        <taxon>Stenosarchaea group</taxon>
        <taxon>Halobacteria</taxon>
        <taxon>Halobacteriales</taxon>
        <taxon>Halobacteriaceae</taxon>
    </lineage>
</organism>
<sequence>MREEYMKKVLNTVNKLDNAGLVGFTTTITTTTLVTYTVNNIICAYSQLTRSQRFFECFVTSQYQFSLITFLQTLFSAIPSVAPTPSLRGQSGMKQWGEGGLYISVGELP</sequence>
<reference evidence="1 2" key="1">
    <citation type="journal article" date="2019" name="Int. J. Syst. Evol. Microbiol.">
        <title>The Global Catalogue of Microorganisms (GCM) 10K type strain sequencing project: providing services to taxonomists for standard genome sequencing and annotation.</title>
        <authorList>
            <consortium name="The Broad Institute Genomics Platform"/>
            <consortium name="The Broad Institute Genome Sequencing Center for Infectious Disease"/>
            <person name="Wu L."/>
            <person name="Ma J."/>
        </authorList>
    </citation>
    <scope>NUCLEOTIDE SEQUENCE [LARGE SCALE GENOMIC DNA]</scope>
    <source>
        <strain evidence="1 2">JCM 16331</strain>
    </source>
</reference>
<dbReference type="Proteomes" id="UP000608850">
    <property type="component" value="Unassembled WGS sequence"/>
</dbReference>